<proteinExistence type="inferred from homology"/>
<evidence type="ECO:0000256" key="1">
    <source>
        <dbReference type="ARBA" id="ARBA00022517"/>
    </source>
</evidence>
<dbReference type="EC" id="3.1.26.-" evidence="6"/>
<keyword evidence="6" id="KW-0963">Cytoplasm</keyword>
<name>A0A6N7IS65_9FIRM</name>
<evidence type="ECO:0000256" key="5">
    <source>
        <dbReference type="ARBA" id="ARBA00022801"/>
    </source>
</evidence>
<dbReference type="AlphaFoldDB" id="A0A6N7IS65"/>
<comment type="cofactor">
    <cofactor evidence="6">
        <name>Mg(2+)</name>
        <dbReference type="ChEBI" id="CHEBI:18420"/>
    </cofactor>
</comment>
<dbReference type="Proteomes" id="UP000441717">
    <property type="component" value="Unassembled WGS sequence"/>
</dbReference>
<keyword evidence="6" id="KW-0694">RNA-binding</keyword>
<dbReference type="OrthoDB" id="46571at2"/>
<dbReference type="InterPro" id="IPR000999">
    <property type="entry name" value="RNase_III_dom"/>
</dbReference>
<accession>A0A6N7IS65</accession>
<protein>
    <recommendedName>
        <fullName evidence="6">Mini-ribonuclease 3</fullName>
        <shortName evidence="6">Mini-3</shortName>
        <shortName evidence="6">Mini-RNase 3</shortName>
        <ecNumber evidence="6">3.1.26.-</ecNumber>
    </recommendedName>
    <alternativeName>
        <fullName evidence="6">Mini-RNase III</fullName>
        <shortName evidence="6">Mini-III</shortName>
    </alternativeName>
</protein>
<dbReference type="InterPro" id="IPR008226">
    <property type="entry name" value="Mini3_fam"/>
</dbReference>
<keyword evidence="5 6" id="KW-0378">Hydrolase</keyword>
<reference evidence="8 9" key="1">
    <citation type="submission" date="2019-10" db="EMBL/GenBank/DDBJ databases">
        <title>Comparative genomics of sulfur disproportionating microorganisms.</title>
        <authorList>
            <person name="Ward L.M."/>
            <person name="Bertran E."/>
            <person name="Johnston D."/>
        </authorList>
    </citation>
    <scope>NUCLEOTIDE SEQUENCE [LARGE SCALE GENOMIC DNA]</scope>
    <source>
        <strain evidence="8 9">DSM 14055</strain>
    </source>
</reference>
<comment type="subcellular location">
    <subcellularLocation>
        <location evidence="6">Cytoplasm</location>
    </subcellularLocation>
</comment>
<dbReference type="SMART" id="SM00535">
    <property type="entry name" value="RIBOc"/>
    <property type="match status" value="1"/>
</dbReference>
<dbReference type="GO" id="GO:0019843">
    <property type="term" value="F:rRNA binding"/>
    <property type="evidence" value="ECO:0007669"/>
    <property type="project" value="UniProtKB-UniRule"/>
</dbReference>
<keyword evidence="6" id="KW-0699">rRNA-binding</keyword>
<dbReference type="PANTHER" id="PTHR34276">
    <property type="entry name" value="MINI-RIBONUCLEASE 3"/>
    <property type="match status" value="1"/>
</dbReference>
<evidence type="ECO:0000256" key="4">
    <source>
        <dbReference type="ARBA" id="ARBA00022759"/>
    </source>
</evidence>
<sequence>MPVGTGLLNPVSDAYDRRPFKERVYLTLFSPPVDISHPERLPALVLAYIGDAVYELAIRQYLVGRGLTRVNQLHKEAVKYVRADNQARVMHALQDRLSPAEEAVARRGRNAHGSHPPRGGDVLSYRYSTGLESLVGYLYLSGQWQRLEEIINLARQVVEET</sequence>
<feature type="domain" description="RNase III" evidence="7">
    <location>
        <begin position="23"/>
        <end position="158"/>
    </location>
</feature>
<evidence type="ECO:0000313" key="9">
    <source>
        <dbReference type="Proteomes" id="UP000441717"/>
    </source>
</evidence>
<dbReference type="GO" id="GO:0006364">
    <property type="term" value="P:rRNA processing"/>
    <property type="evidence" value="ECO:0007669"/>
    <property type="project" value="UniProtKB-UniRule"/>
</dbReference>
<dbReference type="CDD" id="cd00593">
    <property type="entry name" value="RIBOc"/>
    <property type="match status" value="1"/>
</dbReference>
<keyword evidence="4 6" id="KW-0255">Endonuclease</keyword>
<dbReference type="GO" id="GO:0005737">
    <property type="term" value="C:cytoplasm"/>
    <property type="evidence" value="ECO:0007669"/>
    <property type="project" value="UniProtKB-SubCell"/>
</dbReference>
<gene>
    <name evidence="6" type="primary">mrnC</name>
    <name evidence="8" type="ORF">GFC01_06740</name>
</gene>
<dbReference type="HAMAP" id="MF_01468">
    <property type="entry name" value="RNase_Mini_III"/>
    <property type="match status" value="1"/>
</dbReference>
<dbReference type="PANTHER" id="PTHR34276:SF1">
    <property type="entry name" value="MINI-RIBONUCLEASE 3"/>
    <property type="match status" value="1"/>
</dbReference>
<evidence type="ECO:0000256" key="3">
    <source>
        <dbReference type="ARBA" id="ARBA00022722"/>
    </source>
</evidence>
<comment type="similarity">
    <text evidence="6">Belongs to the MrnC RNase family.</text>
</comment>
<evidence type="ECO:0000313" key="8">
    <source>
        <dbReference type="EMBL" id="MQL51968.1"/>
    </source>
</evidence>
<keyword evidence="3 6" id="KW-0540">Nuclease</keyword>
<keyword evidence="2 6" id="KW-0698">rRNA processing</keyword>
<keyword evidence="6" id="KW-0460">Magnesium</keyword>
<dbReference type="SUPFAM" id="SSF69065">
    <property type="entry name" value="RNase III domain-like"/>
    <property type="match status" value="1"/>
</dbReference>
<dbReference type="Gene3D" id="1.10.1520.10">
    <property type="entry name" value="Ribonuclease III domain"/>
    <property type="match status" value="1"/>
</dbReference>
<evidence type="ECO:0000259" key="7">
    <source>
        <dbReference type="SMART" id="SM00535"/>
    </source>
</evidence>
<comment type="function">
    <text evidence="6">Involved in correct processing of both the 5' and 3' ends of 23S rRNA precursor. Processes 30S rRNA precursor transcript even in absence of ribonuclease 3 (Rnc); Rnc processes 30S rRNA into smaller rRNA precursors.</text>
</comment>
<keyword evidence="9" id="KW-1185">Reference proteome</keyword>
<dbReference type="Pfam" id="PF00636">
    <property type="entry name" value="Ribonuclease_3"/>
    <property type="match status" value="1"/>
</dbReference>
<evidence type="ECO:0000256" key="2">
    <source>
        <dbReference type="ARBA" id="ARBA00022552"/>
    </source>
</evidence>
<organism evidence="8 9">
    <name type="scientific">Desulfofundulus thermobenzoicus</name>
    <dbReference type="NCBI Taxonomy" id="29376"/>
    <lineage>
        <taxon>Bacteria</taxon>
        <taxon>Bacillati</taxon>
        <taxon>Bacillota</taxon>
        <taxon>Clostridia</taxon>
        <taxon>Eubacteriales</taxon>
        <taxon>Peptococcaceae</taxon>
        <taxon>Desulfofundulus</taxon>
    </lineage>
</organism>
<dbReference type="EMBL" id="WHYR01000014">
    <property type="protein sequence ID" value="MQL51968.1"/>
    <property type="molecule type" value="Genomic_DNA"/>
</dbReference>
<feature type="active site" evidence="6">
    <location>
        <position position="51"/>
    </location>
</feature>
<dbReference type="GO" id="GO:0004525">
    <property type="term" value="F:ribonuclease III activity"/>
    <property type="evidence" value="ECO:0007669"/>
    <property type="project" value="InterPro"/>
</dbReference>
<evidence type="ECO:0000256" key="6">
    <source>
        <dbReference type="HAMAP-Rule" id="MF_01468"/>
    </source>
</evidence>
<comment type="subunit">
    <text evidence="6">Homodimer.</text>
</comment>
<keyword evidence="1 6" id="KW-0690">Ribosome biogenesis</keyword>
<dbReference type="InterPro" id="IPR036389">
    <property type="entry name" value="RNase_III_sf"/>
</dbReference>
<comment type="caution">
    <text evidence="8">The sequence shown here is derived from an EMBL/GenBank/DDBJ whole genome shotgun (WGS) entry which is preliminary data.</text>
</comment>